<keyword evidence="3" id="KW-1185">Reference proteome</keyword>
<proteinExistence type="predicted"/>
<dbReference type="SMART" id="SM00347">
    <property type="entry name" value="HTH_MARR"/>
    <property type="match status" value="1"/>
</dbReference>
<dbReference type="Pfam" id="PF12802">
    <property type="entry name" value="MarR_2"/>
    <property type="match status" value="1"/>
</dbReference>
<keyword evidence="2" id="KW-0238">DNA-binding</keyword>
<feature type="domain" description="HTH marR-type" evidence="1">
    <location>
        <begin position="1"/>
        <end position="133"/>
    </location>
</feature>
<name>A0A4R6RX59_LABRH</name>
<dbReference type="PRINTS" id="PR00598">
    <property type="entry name" value="HTHMARR"/>
</dbReference>
<dbReference type="AlphaFoldDB" id="A0A4R6RX59"/>
<dbReference type="InterPro" id="IPR036390">
    <property type="entry name" value="WH_DNA-bd_sf"/>
</dbReference>
<reference evidence="2 3" key="1">
    <citation type="submission" date="2019-03" db="EMBL/GenBank/DDBJ databases">
        <title>Genomic Encyclopedia of Type Strains, Phase IV (KMG-IV): sequencing the most valuable type-strain genomes for metagenomic binning, comparative biology and taxonomic classification.</title>
        <authorList>
            <person name="Goeker M."/>
        </authorList>
    </citation>
    <scope>NUCLEOTIDE SEQUENCE [LARGE SCALE GENOMIC DNA]</scope>
    <source>
        <strain evidence="2 3">DSM 45361</strain>
    </source>
</reference>
<dbReference type="PANTHER" id="PTHR33164">
    <property type="entry name" value="TRANSCRIPTIONAL REGULATOR, MARR FAMILY"/>
    <property type="match status" value="1"/>
</dbReference>
<dbReference type="InterPro" id="IPR000835">
    <property type="entry name" value="HTH_MarR-typ"/>
</dbReference>
<dbReference type="PANTHER" id="PTHR33164:SF89">
    <property type="entry name" value="MARR FAMILY REGULATORY PROTEIN"/>
    <property type="match status" value="1"/>
</dbReference>
<dbReference type="OrthoDB" id="4462574at2"/>
<evidence type="ECO:0000313" key="2">
    <source>
        <dbReference type="EMBL" id="TDP91087.1"/>
    </source>
</evidence>
<sequence length="150" mass="16452">METAAFLLSQLGAHASSQFLARAAELDLTGPHVGVLRAIADDPGTSQQALAQRLDILPSRVVAFVDDLEDRGLVRRERHPSDRRSHALRLTPTGEQVREQLRVLGAEHNDRLLAPLSERERVTLTELLAKVAAAQGLRPGVHPGFRHLGR</sequence>
<dbReference type="GO" id="GO:0003677">
    <property type="term" value="F:DNA binding"/>
    <property type="evidence" value="ECO:0007669"/>
    <property type="project" value="UniProtKB-KW"/>
</dbReference>
<dbReference type="EMBL" id="SNXZ01000009">
    <property type="protein sequence ID" value="TDP91087.1"/>
    <property type="molecule type" value="Genomic_DNA"/>
</dbReference>
<comment type="caution">
    <text evidence="2">The sequence shown here is derived from an EMBL/GenBank/DDBJ whole genome shotgun (WGS) entry which is preliminary data.</text>
</comment>
<dbReference type="InterPro" id="IPR036388">
    <property type="entry name" value="WH-like_DNA-bd_sf"/>
</dbReference>
<dbReference type="RefSeq" id="WP_133853879.1">
    <property type="nucleotide sequence ID" value="NZ_SNXZ01000009.1"/>
</dbReference>
<dbReference type="SUPFAM" id="SSF46785">
    <property type="entry name" value="Winged helix' DNA-binding domain"/>
    <property type="match status" value="1"/>
</dbReference>
<organism evidence="2 3">
    <name type="scientific">Labedaea rhizosphaerae</name>
    <dbReference type="NCBI Taxonomy" id="598644"/>
    <lineage>
        <taxon>Bacteria</taxon>
        <taxon>Bacillati</taxon>
        <taxon>Actinomycetota</taxon>
        <taxon>Actinomycetes</taxon>
        <taxon>Pseudonocardiales</taxon>
        <taxon>Pseudonocardiaceae</taxon>
        <taxon>Labedaea</taxon>
    </lineage>
</organism>
<dbReference type="GO" id="GO:0003700">
    <property type="term" value="F:DNA-binding transcription factor activity"/>
    <property type="evidence" value="ECO:0007669"/>
    <property type="project" value="InterPro"/>
</dbReference>
<accession>A0A4R6RX59</accession>
<evidence type="ECO:0000259" key="1">
    <source>
        <dbReference type="PROSITE" id="PS50995"/>
    </source>
</evidence>
<gene>
    <name evidence="2" type="ORF">EV186_10979</name>
</gene>
<dbReference type="GO" id="GO:0006950">
    <property type="term" value="P:response to stress"/>
    <property type="evidence" value="ECO:0007669"/>
    <property type="project" value="TreeGrafter"/>
</dbReference>
<evidence type="ECO:0000313" key="3">
    <source>
        <dbReference type="Proteomes" id="UP000295444"/>
    </source>
</evidence>
<protein>
    <submittedName>
        <fullName evidence="2">DNA-binding MarR family transcriptional regulator</fullName>
    </submittedName>
</protein>
<dbReference type="Gene3D" id="1.10.10.10">
    <property type="entry name" value="Winged helix-like DNA-binding domain superfamily/Winged helix DNA-binding domain"/>
    <property type="match status" value="1"/>
</dbReference>
<dbReference type="Proteomes" id="UP000295444">
    <property type="component" value="Unassembled WGS sequence"/>
</dbReference>
<dbReference type="PROSITE" id="PS50995">
    <property type="entry name" value="HTH_MARR_2"/>
    <property type="match status" value="1"/>
</dbReference>
<dbReference type="InterPro" id="IPR039422">
    <property type="entry name" value="MarR/SlyA-like"/>
</dbReference>